<dbReference type="STRING" id="1903181.BTN85_0761"/>
<name>A0A1Q6DV89_METT1</name>
<reference evidence="1" key="1">
    <citation type="submission" date="2016-12" db="EMBL/GenBank/DDBJ databases">
        <title>Discovery of methanogenic haloarchaea.</title>
        <authorList>
            <person name="Sorokin D.Y."/>
            <person name="Makarova K.S."/>
            <person name="Abbas B."/>
            <person name="Ferrer M."/>
            <person name="Golyshin P.N."/>
        </authorList>
    </citation>
    <scope>NUCLEOTIDE SEQUENCE [LARGE SCALE GENOMIC DNA]</scope>
    <source>
        <strain evidence="1">HMET1</strain>
    </source>
</reference>
<keyword evidence="1" id="KW-0378">Hydrolase</keyword>
<dbReference type="InterPro" id="IPR050114">
    <property type="entry name" value="UPF0173_UPF0282_UlaG_hydrolase"/>
</dbReference>
<dbReference type="CDD" id="cd06262">
    <property type="entry name" value="metallo-hydrolase-like_MBL-fold"/>
    <property type="match status" value="1"/>
</dbReference>
<dbReference type="AlphaFoldDB" id="A0A1Q6DV89"/>
<comment type="caution">
    <text evidence="1">The sequence shown here is derived from an EMBL/GenBank/DDBJ whole genome shotgun (WGS) entry which is preliminary data.</text>
</comment>
<evidence type="ECO:0000313" key="1">
    <source>
        <dbReference type="EMBL" id="OKY78274.1"/>
    </source>
</evidence>
<dbReference type="SUPFAM" id="SSF56281">
    <property type="entry name" value="Metallo-hydrolase/oxidoreductase"/>
    <property type="match status" value="1"/>
</dbReference>
<evidence type="ECO:0000313" key="2">
    <source>
        <dbReference type="Proteomes" id="UP000185744"/>
    </source>
</evidence>
<sequence length="201" mass="23299">MGLFSRSFFLLDVRWLGNSCLEVIEEPGREILIDPCYEVEPKVNPDLVLVTHEHDDHFNKKQFESLNGEKKLFALRETLEKFEVDGTAVSENDAINDIRVMFSDCYNAEKSVSYFINELLHPRDSAKFPRPKKEVKLAFPACFPDLYSTYTDELKEVNPNLVIPFYYDLEEVLEEAKELSNKLKQENLNSKVIDLGDKVEL</sequence>
<dbReference type="PANTHER" id="PTHR43546">
    <property type="entry name" value="UPF0173 METAL-DEPENDENT HYDROLASE MJ1163-RELATED"/>
    <property type="match status" value="1"/>
</dbReference>
<gene>
    <name evidence="1" type="ORF">BTN85_0761</name>
</gene>
<dbReference type="InParanoid" id="A0A1Q6DV89"/>
<dbReference type="InterPro" id="IPR036866">
    <property type="entry name" value="RibonucZ/Hydroxyglut_hydro"/>
</dbReference>
<protein>
    <submittedName>
        <fullName evidence="1">Zn-dependent hydrolase of the beta-lactamase fold</fullName>
    </submittedName>
</protein>
<accession>A0A1Q6DV89</accession>
<proteinExistence type="predicted"/>
<dbReference type="EMBL" id="MSDW01000001">
    <property type="protein sequence ID" value="OKY78274.1"/>
    <property type="molecule type" value="Genomic_DNA"/>
</dbReference>
<dbReference type="Proteomes" id="UP000185744">
    <property type="component" value="Unassembled WGS sequence"/>
</dbReference>
<dbReference type="Pfam" id="PF13483">
    <property type="entry name" value="Lactamase_B_3"/>
    <property type="match status" value="1"/>
</dbReference>
<dbReference type="Gene3D" id="3.60.15.10">
    <property type="entry name" value="Ribonuclease Z/Hydroxyacylglutathione hydrolase-like"/>
    <property type="match status" value="1"/>
</dbReference>
<dbReference type="GO" id="GO:0016787">
    <property type="term" value="F:hydrolase activity"/>
    <property type="evidence" value="ECO:0007669"/>
    <property type="project" value="UniProtKB-KW"/>
</dbReference>
<organism evidence="1 2">
    <name type="scientific">Methanohalarchaeum thermophilum</name>
    <dbReference type="NCBI Taxonomy" id="1903181"/>
    <lineage>
        <taxon>Archaea</taxon>
        <taxon>Methanobacteriati</taxon>
        <taxon>Methanobacteriota</taxon>
        <taxon>Methanonatronarchaeia</taxon>
        <taxon>Methanonatronarchaeales</taxon>
        <taxon>Methanonatronarchaeaceae</taxon>
        <taxon>Candidatus Methanohalarchaeum</taxon>
    </lineage>
</organism>
<keyword evidence="2" id="KW-1185">Reference proteome</keyword>